<keyword evidence="2" id="KW-0805">Transcription regulation</keyword>
<gene>
    <name evidence="6" type="ORF">CDN99_23735</name>
</gene>
<feature type="domain" description="HTH lysR-type" evidence="5">
    <location>
        <begin position="19"/>
        <end position="76"/>
    </location>
</feature>
<dbReference type="EMBL" id="NIOF01000015">
    <property type="protein sequence ID" value="OWQ84745.1"/>
    <property type="molecule type" value="Genomic_DNA"/>
</dbReference>
<dbReference type="InterPro" id="IPR005119">
    <property type="entry name" value="LysR_subst-bd"/>
</dbReference>
<dbReference type="InterPro" id="IPR050950">
    <property type="entry name" value="HTH-type_LysR_regulators"/>
</dbReference>
<dbReference type="InterPro" id="IPR036388">
    <property type="entry name" value="WH-like_DNA-bd_sf"/>
</dbReference>
<dbReference type="Gene3D" id="1.10.10.10">
    <property type="entry name" value="Winged helix-like DNA-binding domain superfamily/Winged helix DNA-binding domain"/>
    <property type="match status" value="1"/>
</dbReference>
<keyword evidence="3" id="KW-0238">DNA-binding</keyword>
<dbReference type="Proteomes" id="UP000197468">
    <property type="component" value="Unassembled WGS sequence"/>
</dbReference>
<dbReference type="RefSeq" id="WP_088387451.1">
    <property type="nucleotide sequence ID" value="NZ_NIOF01000015.1"/>
</dbReference>
<keyword evidence="7" id="KW-1185">Reference proteome</keyword>
<evidence type="ECO:0000259" key="5">
    <source>
        <dbReference type="PROSITE" id="PS50931"/>
    </source>
</evidence>
<dbReference type="InterPro" id="IPR000847">
    <property type="entry name" value="LysR_HTH_N"/>
</dbReference>
<dbReference type="PROSITE" id="PS50931">
    <property type="entry name" value="HTH_LYSR"/>
    <property type="match status" value="1"/>
</dbReference>
<dbReference type="SUPFAM" id="SSF46785">
    <property type="entry name" value="Winged helix' DNA-binding domain"/>
    <property type="match status" value="1"/>
</dbReference>
<dbReference type="PANTHER" id="PTHR30419:SF8">
    <property type="entry name" value="NITROGEN ASSIMILATION TRANSCRIPTIONAL ACTIVATOR-RELATED"/>
    <property type="match status" value="1"/>
</dbReference>
<comment type="caution">
    <text evidence="6">The sequence shown here is derived from an EMBL/GenBank/DDBJ whole genome shotgun (WGS) entry which is preliminary data.</text>
</comment>
<dbReference type="Pfam" id="PF03466">
    <property type="entry name" value="LysR_substrate"/>
    <property type="match status" value="1"/>
</dbReference>
<dbReference type="OrthoDB" id="9133980at2"/>
<dbReference type="GO" id="GO:0003677">
    <property type="term" value="F:DNA binding"/>
    <property type="evidence" value="ECO:0007669"/>
    <property type="project" value="UniProtKB-KW"/>
</dbReference>
<dbReference type="SUPFAM" id="SSF53850">
    <property type="entry name" value="Periplasmic binding protein-like II"/>
    <property type="match status" value="1"/>
</dbReference>
<dbReference type="PANTHER" id="PTHR30419">
    <property type="entry name" value="HTH-TYPE TRANSCRIPTIONAL REGULATOR YBHD"/>
    <property type="match status" value="1"/>
</dbReference>
<dbReference type="GO" id="GO:0003700">
    <property type="term" value="F:DNA-binding transcription factor activity"/>
    <property type="evidence" value="ECO:0007669"/>
    <property type="project" value="InterPro"/>
</dbReference>
<dbReference type="GO" id="GO:0005829">
    <property type="term" value="C:cytosol"/>
    <property type="evidence" value="ECO:0007669"/>
    <property type="project" value="TreeGrafter"/>
</dbReference>
<proteinExistence type="inferred from homology"/>
<protein>
    <recommendedName>
        <fullName evidence="5">HTH lysR-type domain-containing protein</fullName>
    </recommendedName>
</protein>
<evidence type="ECO:0000313" key="6">
    <source>
        <dbReference type="EMBL" id="OWQ84745.1"/>
    </source>
</evidence>
<dbReference type="Gene3D" id="3.40.190.10">
    <property type="entry name" value="Periplasmic binding protein-like II"/>
    <property type="match status" value="2"/>
</dbReference>
<evidence type="ECO:0000256" key="4">
    <source>
        <dbReference type="ARBA" id="ARBA00023163"/>
    </source>
</evidence>
<reference evidence="6 7" key="1">
    <citation type="journal article" date="2008" name="Int. J. Syst. Evol. Microbiol.">
        <title>Description of Roseateles aquatilis sp. nov. and Roseateles terrae sp. nov., in the class Betaproteobacteria, and emended description of the genus Roseateles.</title>
        <authorList>
            <person name="Gomila M."/>
            <person name="Bowien B."/>
            <person name="Falsen E."/>
            <person name="Moore E.R."/>
            <person name="Lalucat J."/>
        </authorList>
    </citation>
    <scope>NUCLEOTIDE SEQUENCE [LARGE SCALE GENOMIC DNA]</scope>
    <source>
        <strain evidence="6 7">CCUG 48205</strain>
    </source>
</reference>
<evidence type="ECO:0000313" key="7">
    <source>
        <dbReference type="Proteomes" id="UP000197468"/>
    </source>
</evidence>
<dbReference type="PRINTS" id="PR00039">
    <property type="entry name" value="HTHLYSR"/>
</dbReference>
<evidence type="ECO:0000256" key="1">
    <source>
        <dbReference type="ARBA" id="ARBA00009437"/>
    </source>
</evidence>
<evidence type="ECO:0000256" key="2">
    <source>
        <dbReference type="ARBA" id="ARBA00023015"/>
    </source>
</evidence>
<organism evidence="6 7">
    <name type="scientific">Roseateles aquatilis</name>
    <dbReference type="NCBI Taxonomy" id="431061"/>
    <lineage>
        <taxon>Bacteria</taxon>
        <taxon>Pseudomonadati</taxon>
        <taxon>Pseudomonadota</taxon>
        <taxon>Betaproteobacteria</taxon>
        <taxon>Burkholderiales</taxon>
        <taxon>Sphaerotilaceae</taxon>
        <taxon>Roseateles</taxon>
    </lineage>
</organism>
<comment type="similarity">
    <text evidence="1">Belongs to the LysR transcriptional regulatory family.</text>
</comment>
<evidence type="ECO:0000256" key="3">
    <source>
        <dbReference type="ARBA" id="ARBA00023125"/>
    </source>
</evidence>
<sequence length="324" mass="35425">MNESSTSPEAAEHFVIRRMTLRHARVLLALQDTGNISQAADFLHVSQPAVSKTLAELEHGLGQTLFLRRGRNMQPTPLGRRLLELARKLDADLQRAAGDVASMVRGASGELRIGATNASLARLLPQAITAMKLESPRVTVSVRTHALRSLFSELQSGGLDLIVARTMPQDEPLGLARHPLGPQPEVLTMSAHHPLARTPRLSWEVLGAQRWIWHLPGTRTRMLMDRLWQEMGLAPPTDLIESGDAMFAVSLMHEMPLVAVMPHDLAMAAAKRGVVVILPHAVDLGLGPTCVWHLPDTQNEAVDRFKQLLLEHSACEPVLAGSLA</sequence>
<name>A0A246IX16_9BURK</name>
<keyword evidence="4" id="KW-0804">Transcription</keyword>
<dbReference type="Pfam" id="PF00126">
    <property type="entry name" value="HTH_1"/>
    <property type="match status" value="1"/>
</dbReference>
<accession>A0A246IX16</accession>
<dbReference type="AlphaFoldDB" id="A0A246IX16"/>
<dbReference type="InterPro" id="IPR036390">
    <property type="entry name" value="WH_DNA-bd_sf"/>
</dbReference>